<name>A0A4U3MP48_9ACTN</name>
<dbReference type="RefSeq" id="WP_137245044.1">
    <property type="nucleotide sequence ID" value="NZ_SZQA01000001.1"/>
</dbReference>
<gene>
    <name evidence="1" type="ORF">FDA94_00655</name>
</gene>
<evidence type="ECO:0000313" key="1">
    <source>
        <dbReference type="EMBL" id="TKK91351.1"/>
    </source>
</evidence>
<keyword evidence="2" id="KW-1185">Reference proteome</keyword>
<dbReference type="Proteomes" id="UP000308705">
    <property type="component" value="Unassembled WGS sequence"/>
</dbReference>
<comment type="caution">
    <text evidence="1">The sequence shown here is derived from an EMBL/GenBank/DDBJ whole genome shotgun (WGS) entry which is preliminary data.</text>
</comment>
<proteinExistence type="predicted"/>
<sequence>MTIADSPLPTTSPDVGPLLKQYREVFVPAAVDYLERRISANELRERWKPHYYGTFHQYDVTVERAWREQSGSTGLLESGGPPADPRHETPLAHFPVSVAYNNLDRLIEVLAVELGDQTVDKTRLRERTVDFAHVIDSLDALMASLDN</sequence>
<reference evidence="1 2" key="1">
    <citation type="submission" date="2019-04" db="EMBL/GenBank/DDBJ databases">
        <title>Herbidospora sp. NEAU-GS14.nov., a novel actinomycete isolated from soil.</title>
        <authorList>
            <person name="Han L."/>
        </authorList>
    </citation>
    <scope>NUCLEOTIDE SEQUENCE [LARGE SCALE GENOMIC DNA]</scope>
    <source>
        <strain evidence="1 2">NEAU-GS14</strain>
    </source>
</reference>
<dbReference type="OrthoDB" id="3529869at2"/>
<accession>A0A4U3MP48</accession>
<organism evidence="1 2">
    <name type="scientific">Herbidospora galbida</name>
    <dbReference type="NCBI Taxonomy" id="2575442"/>
    <lineage>
        <taxon>Bacteria</taxon>
        <taxon>Bacillati</taxon>
        <taxon>Actinomycetota</taxon>
        <taxon>Actinomycetes</taxon>
        <taxon>Streptosporangiales</taxon>
        <taxon>Streptosporangiaceae</taxon>
        <taxon>Herbidospora</taxon>
    </lineage>
</organism>
<evidence type="ECO:0000313" key="2">
    <source>
        <dbReference type="Proteomes" id="UP000308705"/>
    </source>
</evidence>
<dbReference type="AlphaFoldDB" id="A0A4U3MP48"/>
<dbReference type="EMBL" id="SZQA01000001">
    <property type="protein sequence ID" value="TKK91351.1"/>
    <property type="molecule type" value="Genomic_DNA"/>
</dbReference>
<protein>
    <submittedName>
        <fullName evidence="1">Uncharacterized protein</fullName>
    </submittedName>
</protein>